<dbReference type="GO" id="GO:0001517">
    <property type="term" value="F:N-acetylglucosamine 6-O-sulfotransferase activity"/>
    <property type="evidence" value="ECO:0007669"/>
    <property type="project" value="TreeGrafter"/>
</dbReference>
<dbReference type="OrthoDB" id="6138663at2759"/>
<dbReference type="PANTHER" id="PTHR10704:SF44">
    <property type="entry name" value="LD35051P-RELATED"/>
    <property type="match status" value="1"/>
</dbReference>
<protein>
    <submittedName>
        <fullName evidence="1">Carbohydrate sulfotransferase 1</fullName>
    </submittedName>
</protein>
<dbReference type="EMBL" id="QCYY01001233">
    <property type="protein sequence ID" value="ROT79501.1"/>
    <property type="molecule type" value="Genomic_DNA"/>
</dbReference>
<organism evidence="1 2">
    <name type="scientific">Penaeus vannamei</name>
    <name type="common">Whiteleg shrimp</name>
    <name type="synonym">Litopenaeus vannamei</name>
    <dbReference type="NCBI Taxonomy" id="6689"/>
    <lineage>
        <taxon>Eukaryota</taxon>
        <taxon>Metazoa</taxon>
        <taxon>Ecdysozoa</taxon>
        <taxon>Arthropoda</taxon>
        <taxon>Crustacea</taxon>
        <taxon>Multicrustacea</taxon>
        <taxon>Malacostraca</taxon>
        <taxon>Eumalacostraca</taxon>
        <taxon>Eucarida</taxon>
        <taxon>Decapoda</taxon>
        <taxon>Dendrobranchiata</taxon>
        <taxon>Penaeoidea</taxon>
        <taxon>Penaeidae</taxon>
        <taxon>Penaeus</taxon>
    </lineage>
</organism>
<comment type="caution">
    <text evidence="1">The sequence shown here is derived from an EMBL/GenBank/DDBJ whole genome shotgun (WGS) entry which is preliminary data.</text>
</comment>
<reference evidence="1 2" key="1">
    <citation type="submission" date="2018-04" db="EMBL/GenBank/DDBJ databases">
        <authorList>
            <person name="Zhang X."/>
            <person name="Yuan J."/>
            <person name="Li F."/>
            <person name="Xiang J."/>
        </authorList>
    </citation>
    <scope>NUCLEOTIDE SEQUENCE [LARGE SCALE GENOMIC DNA]</scope>
    <source>
        <tissue evidence="1">Muscle</tissue>
    </source>
</reference>
<keyword evidence="1" id="KW-0808">Transferase</keyword>
<reference evidence="1 2" key="2">
    <citation type="submission" date="2019-01" db="EMBL/GenBank/DDBJ databases">
        <title>The decoding of complex shrimp genome reveals the adaptation for benthos swimmer, frequently molting mechanism and breeding impact on genome.</title>
        <authorList>
            <person name="Sun Y."/>
            <person name="Gao Y."/>
            <person name="Yu Y."/>
        </authorList>
    </citation>
    <scope>NUCLEOTIDE SEQUENCE [LARGE SCALE GENOMIC DNA]</scope>
    <source>
        <tissue evidence="1">Muscle</tissue>
    </source>
</reference>
<keyword evidence="2" id="KW-1185">Reference proteome</keyword>
<dbReference type="Gene3D" id="3.40.50.300">
    <property type="entry name" value="P-loop containing nucleotide triphosphate hydrolases"/>
    <property type="match status" value="1"/>
</dbReference>
<name>A0A423TSU3_PENVA</name>
<gene>
    <name evidence="1" type="ORF">C7M84_001765</name>
</gene>
<evidence type="ECO:0000313" key="2">
    <source>
        <dbReference type="Proteomes" id="UP000283509"/>
    </source>
</evidence>
<dbReference type="InterPro" id="IPR051135">
    <property type="entry name" value="Gal/GlcNAc/GalNAc_ST"/>
</dbReference>
<dbReference type="SUPFAM" id="SSF52540">
    <property type="entry name" value="P-loop containing nucleoside triphosphate hydrolases"/>
    <property type="match status" value="1"/>
</dbReference>
<dbReference type="AlphaFoldDB" id="A0A423TSU3"/>
<dbReference type="PANTHER" id="PTHR10704">
    <property type="entry name" value="CARBOHYDRATE SULFOTRANSFERASE"/>
    <property type="match status" value="1"/>
</dbReference>
<accession>A0A423TSU3</accession>
<dbReference type="Proteomes" id="UP000283509">
    <property type="component" value="Unassembled WGS sequence"/>
</dbReference>
<proteinExistence type="predicted"/>
<sequence length="298" mass="34910">MTPSGLPTPHLHRANVLVLSSTGRSGSSFLAETLASRGRNVYLVEPVRSLPEAQREDEHAVRDELQACFRCDLRWEFFHQGDRPSSSIRHPYTFKKDFKSVDFERIKGYCHQEPLRIVKTIRTRLAWVTELLQVDPNLKVIHLVRDPRGSLKSAAKVNWQMDPKKTCSEVMEDLHTRKEMEKIYPNRYLFVKYEDLARDPFKKTVDIFRFLRGKSVHLPKRVKKYLWKHTTNWHKVKKPFGTHRPSEKIYQHWRSTISEAELNTYEAACGDVIHALGHRIFGSEKMARNLTLSLDYNV</sequence>
<dbReference type="Pfam" id="PF13469">
    <property type="entry name" value="Sulfotransfer_3"/>
    <property type="match status" value="1"/>
</dbReference>
<dbReference type="GO" id="GO:0006790">
    <property type="term" value="P:sulfur compound metabolic process"/>
    <property type="evidence" value="ECO:0007669"/>
    <property type="project" value="TreeGrafter"/>
</dbReference>
<dbReference type="GO" id="GO:0006044">
    <property type="term" value="P:N-acetylglucosamine metabolic process"/>
    <property type="evidence" value="ECO:0007669"/>
    <property type="project" value="TreeGrafter"/>
</dbReference>
<dbReference type="InterPro" id="IPR027417">
    <property type="entry name" value="P-loop_NTPase"/>
</dbReference>
<evidence type="ECO:0000313" key="1">
    <source>
        <dbReference type="EMBL" id="ROT79501.1"/>
    </source>
</evidence>